<dbReference type="SUPFAM" id="SSF49313">
    <property type="entry name" value="Cadherin-like"/>
    <property type="match status" value="1"/>
</dbReference>
<name>A0ABN2S5J6_9ACTN</name>
<gene>
    <name evidence="3" type="ORF">GCM10009838_47150</name>
</gene>
<evidence type="ECO:0000259" key="2">
    <source>
        <dbReference type="PROSITE" id="PS51695"/>
    </source>
</evidence>
<dbReference type="InterPro" id="IPR015919">
    <property type="entry name" value="Cadherin-like_sf"/>
</dbReference>
<feature type="domain" description="Peptidase S53" evidence="2">
    <location>
        <begin position="53"/>
        <end position="383"/>
    </location>
</feature>
<dbReference type="SUPFAM" id="SSF52743">
    <property type="entry name" value="Subtilisin-like"/>
    <property type="match status" value="1"/>
</dbReference>
<dbReference type="PANTHER" id="PTHR14218:SF15">
    <property type="entry name" value="TRIPEPTIDYL-PEPTIDASE 1"/>
    <property type="match status" value="1"/>
</dbReference>
<sequence>MALMGYAVSPGPASAAGMPTLVAAGCATAPAGHAHCDAIQYANPAASPAAPSGYGPADIQSAYKLGSNPGSGQTVAIVDAYDDPNAEADLKTYRSQYGLSACTTANGCFTKVDQNGGSNYPSGDTGWATEITLDLDAVSATCPGCKILLVEANSNDDNDLAAAVDRAVQLGAKFVSNSYSDSESDFTTGLDTHYNHAGVVITAATGDKGTMSGSSAQFPATFPTVVAVGGTSLNKASNARGWSESAWSSGGSGCSSRFAKPSFQQGLSTSCSNRATSDVSAVGDPNTGIAVYGTYGLSGWAQYGGTSLSTPIITSIWALAGAAGASDDPVTYPYGNTGSFNDVTSGSNGSCGTVVCNAGTGWDGPTGLGTPNGTAGFVKGDNPPPTDDFSVTLSPTSGSVNPGQSATASVATSVTAGSAVTVQLSASGLPSGATATFDPTSVTAGNSSTVTLATSASTPPGTYSVTVTGTAGSTTHSATYSLTVNGSGGGGTVTVTNPGNQFGYVDIFGSTVQMQASDSKGLPLTFSATGLPPGVTISSSGQISGVPTAGGSYTVEVTAEDSSGGSGSTSFGYQVYGF</sequence>
<dbReference type="PROSITE" id="PS51695">
    <property type="entry name" value="SEDOLISIN"/>
    <property type="match status" value="1"/>
</dbReference>
<dbReference type="PANTHER" id="PTHR14218">
    <property type="entry name" value="PROTEASE S8 TRIPEPTIDYL PEPTIDASE I CLN2"/>
    <property type="match status" value="1"/>
</dbReference>
<evidence type="ECO:0000256" key="1">
    <source>
        <dbReference type="SAM" id="SignalP"/>
    </source>
</evidence>
<protein>
    <recommendedName>
        <fullName evidence="2">Peptidase S53 domain-containing protein</fullName>
    </recommendedName>
</protein>
<feature type="signal peptide" evidence="1">
    <location>
        <begin position="1"/>
        <end position="15"/>
    </location>
</feature>
<dbReference type="InterPro" id="IPR036852">
    <property type="entry name" value="Peptidase_S8/S53_dom_sf"/>
</dbReference>
<dbReference type="Pfam" id="PF05345">
    <property type="entry name" value="He_PIG"/>
    <property type="match status" value="1"/>
</dbReference>
<dbReference type="CDD" id="cd04056">
    <property type="entry name" value="Peptidases_S53"/>
    <property type="match status" value="1"/>
</dbReference>
<feature type="chain" id="PRO_5046414209" description="Peptidase S53 domain-containing protein" evidence="1">
    <location>
        <begin position="16"/>
        <end position="578"/>
    </location>
</feature>
<keyword evidence="4" id="KW-1185">Reference proteome</keyword>
<comment type="caution">
    <text evidence="3">The sequence shown here is derived from an EMBL/GenBank/DDBJ whole genome shotgun (WGS) entry which is preliminary data.</text>
</comment>
<dbReference type="InterPro" id="IPR030400">
    <property type="entry name" value="Sedolisin_dom"/>
</dbReference>
<evidence type="ECO:0000313" key="3">
    <source>
        <dbReference type="EMBL" id="GAA1980541.1"/>
    </source>
</evidence>
<dbReference type="InterPro" id="IPR050819">
    <property type="entry name" value="Tripeptidyl-peptidase_I"/>
</dbReference>
<proteinExistence type="predicted"/>
<dbReference type="EMBL" id="BAAAQM010000027">
    <property type="protein sequence ID" value="GAA1980541.1"/>
    <property type="molecule type" value="Genomic_DNA"/>
</dbReference>
<evidence type="ECO:0000313" key="4">
    <source>
        <dbReference type="Proteomes" id="UP001499854"/>
    </source>
</evidence>
<keyword evidence="1" id="KW-0732">Signal</keyword>
<accession>A0ABN2S5J6</accession>
<dbReference type="Gene3D" id="2.60.40.10">
    <property type="entry name" value="Immunoglobulins"/>
    <property type="match status" value="1"/>
</dbReference>
<dbReference type="Proteomes" id="UP001499854">
    <property type="component" value="Unassembled WGS sequence"/>
</dbReference>
<dbReference type="InterPro" id="IPR013783">
    <property type="entry name" value="Ig-like_fold"/>
</dbReference>
<organism evidence="3 4">
    <name type="scientific">Catenulispora subtropica</name>
    <dbReference type="NCBI Taxonomy" id="450798"/>
    <lineage>
        <taxon>Bacteria</taxon>
        <taxon>Bacillati</taxon>
        <taxon>Actinomycetota</taxon>
        <taxon>Actinomycetes</taxon>
        <taxon>Catenulisporales</taxon>
        <taxon>Catenulisporaceae</taxon>
        <taxon>Catenulispora</taxon>
    </lineage>
</organism>
<dbReference type="Gene3D" id="3.40.50.200">
    <property type="entry name" value="Peptidase S8/S53 domain"/>
    <property type="match status" value="1"/>
</dbReference>
<reference evidence="3 4" key="1">
    <citation type="journal article" date="2019" name="Int. J. Syst. Evol. Microbiol.">
        <title>The Global Catalogue of Microorganisms (GCM) 10K type strain sequencing project: providing services to taxonomists for standard genome sequencing and annotation.</title>
        <authorList>
            <consortium name="The Broad Institute Genomics Platform"/>
            <consortium name="The Broad Institute Genome Sequencing Center for Infectious Disease"/>
            <person name="Wu L."/>
            <person name="Ma J."/>
        </authorList>
    </citation>
    <scope>NUCLEOTIDE SEQUENCE [LARGE SCALE GENOMIC DNA]</scope>
    <source>
        <strain evidence="3 4">JCM 16013</strain>
    </source>
</reference>